<organism evidence="3 4">
    <name type="scientific">Tetradesmus obliquus</name>
    <name type="common">Green alga</name>
    <name type="synonym">Acutodesmus obliquus</name>
    <dbReference type="NCBI Taxonomy" id="3088"/>
    <lineage>
        <taxon>Eukaryota</taxon>
        <taxon>Viridiplantae</taxon>
        <taxon>Chlorophyta</taxon>
        <taxon>core chlorophytes</taxon>
        <taxon>Chlorophyceae</taxon>
        <taxon>CS clade</taxon>
        <taxon>Sphaeropleales</taxon>
        <taxon>Scenedesmaceae</taxon>
        <taxon>Tetradesmus</taxon>
    </lineage>
</organism>
<dbReference type="EMBL" id="FNXT01001011">
    <property type="protein sequence ID" value="SZX70786.1"/>
    <property type="molecule type" value="Genomic_DNA"/>
</dbReference>
<feature type="compositionally biased region" description="Polar residues" evidence="1">
    <location>
        <begin position="112"/>
        <end position="125"/>
    </location>
</feature>
<evidence type="ECO:0008006" key="5">
    <source>
        <dbReference type="Google" id="ProtNLM"/>
    </source>
</evidence>
<evidence type="ECO:0000313" key="3">
    <source>
        <dbReference type="EMBL" id="SZX70786.1"/>
    </source>
</evidence>
<reference evidence="3 4" key="1">
    <citation type="submission" date="2016-10" db="EMBL/GenBank/DDBJ databases">
        <authorList>
            <person name="Cai Z."/>
        </authorList>
    </citation>
    <scope>NUCLEOTIDE SEQUENCE [LARGE SCALE GENOMIC DNA]</scope>
</reference>
<accession>A0A383W2A6</accession>
<proteinExistence type="predicted"/>
<evidence type="ECO:0000313" key="4">
    <source>
        <dbReference type="Proteomes" id="UP000256970"/>
    </source>
</evidence>
<keyword evidence="2" id="KW-0732">Signal</keyword>
<feature type="chain" id="PRO_5017004522" description="Pherophorin domain-containing protein" evidence="2">
    <location>
        <begin position="31"/>
        <end position="125"/>
    </location>
</feature>
<sequence length="125" mass="12780">MTDIRSTIDKCFAVFCVLFWCSSGTHQVLGLTAAASAAAGSTAGCPAGPPLVIRDSSKPVLLLPDTTYQFLAGRFVLATTLTLQQGQSCCVTGSSNGSRTILLPPKPKAAAGNSTAQHSSSCTSN</sequence>
<protein>
    <recommendedName>
        <fullName evidence="5">Pherophorin domain-containing protein</fullName>
    </recommendedName>
</protein>
<evidence type="ECO:0000256" key="2">
    <source>
        <dbReference type="SAM" id="SignalP"/>
    </source>
</evidence>
<dbReference type="Proteomes" id="UP000256970">
    <property type="component" value="Unassembled WGS sequence"/>
</dbReference>
<gene>
    <name evidence="3" type="ORF">BQ4739_LOCUS10961</name>
</gene>
<dbReference type="AlphaFoldDB" id="A0A383W2A6"/>
<feature type="signal peptide" evidence="2">
    <location>
        <begin position="1"/>
        <end position="30"/>
    </location>
</feature>
<feature type="region of interest" description="Disordered" evidence="1">
    <location>
        <begin position="102"/>
        <end position="125"/>
    </location>
</feature>
<evidence type="ECO:0000256" key="1">
    <source>
        <dbReference type="SAM" id="MobiDB-lite"/>
    </source>
</evidence>
<name>A0A383W2A6_TETOB</name>
<keyword evidence="4" id="KW-1185">Reference proteome</keyword>